<dbReference type="AlphaFoldDB" id="A0A1B0AQA3"/>
<evidence type="ECO:0000313" key="2">
    <source>
        <dbReference type="EnsemblMetazoa" id="GPPI004713-PA"/>
    </source>
</evidence>
<feature type="compositionally biased region" description="Low complexity" evidence="1">
    <location>
        <begin position="600"/>
        <end position="623"/>
    </location>
</feature>
<feature type="compositionally biased region" description="Basic and acidic residues" evidence="1">
    <location>
        <begin position="582"/>
        <end position="592"/>
    </location>
</feature>
<sequence>MSWPHPYLSSYLSSFSFKSDASVSHTTTSTTSTKSLEGLCGSPSLPLFNTQINRQQPNVSPFFTLTRSPTQSVQTSVVIKSSSNFSTPSQSAFTSIAASAISASSTPSSPVNNLAHKTSTNSAIKSINMSSVTDILELSPISGSDNNTNITNNASESRIIEMSSLELDVDMPEMKSPESQTNASSTCGIVRTNSVRARANMFQQLQKKPSAVNSNREERTSPKRVTSRPSPSSTIVIRNNNNNDHANKTLQIANNSQRTLNTTDDEIEPSTLSLSARLRFFSSLSDTSIRSPGPYSRGSPPYSSIDSSSNGSSCTYLTTQRSTASTGSFNSLTSTPMDYTSTAALESPSVSLQEIVRHRPLSLQLTPTGHEHNSLPSYDHADAASAVIKPDIVKTSPFLQGKIPNKTDPVSSIIEQPITPTSTLTPTMKRIKLKIIGKLMLPRTFQSNDRNNNIDKESKLVSDDDDDTVTESGFDCSESDIAMPPKKIGKIKSLFIENCNQLPQRQTLPSSNKYMKMDLKSPPYNMLGSLENSMTNGHFNALPDNNSNGKLNSADNKSEQHHSDESSNDSGKENIDVLVVNEHTKSVVETRRKFSRKPPNSNSSNNNNNNNNNNNSNSNNINNQSLCHGNSTLHSRPLSQQLNSNSMIENGKTPSPNNHLSNKFAKYFGETMTTERQISPGNFTQHSRPLSQQLSSNSMIENGKTSLPNNHLSNKFAKYFGETVTAERQMRTTLTKSKSFSSTYIKSVPDVCQVKPQTPRNDIIKDSYDARRTPSIQTTSQRSLVGLRKGHLWSNYTPIQQHSRRGIKRRSPVYQKITNYDQIIVTEDELKNADQAFDQICRTMDDSEFQQFSEEFDKLFKNIL</sequence>
<dbReference type="EMBL" id="JXJN01001770">
    <property type="status" value="NOT_ANNOTATED_CDS"/>
    <property type="molecule type" value="Genomic_DNA"/>
</dbReference>
<reference evidence="2" key="2">
    <citation type="submission" date="2020-05" db="UniProtKB">
        <authorList>
            <consortium name="EnsemblMetazoa"/>
        </authorList>
    </citation>
    <scope>IDENTIFICATION</scope>
    <source>
        <strain evidence="2">IAEA</strain>
    </source>
</reference>
<name>A0A1B0AQA3_9MUSC</name>
<feature type="compositionally biased region" description="Basic and acidic residues" evidence="1">
    <location>
        <begin position="556"/>
        <end position="575"/>
    </location>
</feature>
<feature type="compositionally biased region" description="Polar residues" evidence="1">
    <location>
        <begin position="530"/>
        <end position="555"/>
    </location>
</feature>
<dbReference type="EMBL" id="JXJN01001771">
    <property type="status" value="NOT_ANNOTATED_CDS"/>
    <property type="molecule type" value="Genomic_DNA"/>
</dbReference>
<feature type="compositionally biased region" description="Low complexity" evidence="1">
    <location>
        <begin position="287"/>
        <end position="313"/>
    </location>
</feature>
<feature type="region of interest" description="Disordered" evidence="1">
    <location>
        <begin position="287"/>
        <end position="316"/>
    </location>
</feature>
<feature type="compositionally biased region" description="Polar residues" evidence="1">
    <location>
        <begin position="203"/>
        <end position="214"/>
    </location>
</feature>
<feature type="region of interest" description="Disordered" evidence="1">
    <location>
        <begin position="526"/>
        <end position="637"/>
    </location>
</feature>
<reference evidence="3" key="1">
    <citation type="submission" date="2015-01" db="EMBL/GenBank/DDBJ databases">
        <authorList>
            <person name="Aksoy S."/>
            <person name="Warren W."/>
            <person name="Wilson R.K."/>
        </authorList>
    </citation>
    <scope>NUCLEOTIDE SEQUENCE [LARGE SCALE GENOMIC DNA]</scope>
    <source>
        <strain evidence="3">IAEA</strain>
    </source>
</reference>
<evidence type="ECO:0000256" key="1">
    <source>
        <dbReference type="SAM" id="MobiDB-lite"/>
    </source>
</evidence>
<protein>
    <submittedName>
        <fullName evidence="2">Uncharacterized protein</fullName>
    </submittedName>
</protein>
<keyword evidence="3" id="KW-1185">Reference proteome</keyword>
<organism evidence="2 3">
    <name type="scientific">Glossina palpalis gambiensis</name>
    <dbReference type="NCBI Taxonomy" id="67801"/>
    <lineage>
        <taxon>Eukaryota</taxon>
        <taxon>Metazoa</taxon>
        <taxon>Ecdysozoa</taxon>
        <taxon>Arthropoda</taxon>
        <taxon>Hexapoda</taxon>
        <taxon>Insecta</taxon>
        <taxon>Pterygota</taxon>
        <taxon>Neoptera</taxon>
        <taxon>Endopterygota</taxon>
        <taxon>Diptera</taxon>
        <taxon>Brachycera</taxon>
        <taxon>Muscomorpha</taxon>
        <taxon>Hippoboscoidea</taxon>
        <taxon>Glossinidae</taxon>
        <taxon>Glossina</taxon>
    </lineage>
</organism>
<feature type="region of interest" description="Disordered" evidence="1">
    <location>
        <begin position="203"/>
        <end position="246"/>
    </location>
</feature>
<evidence type="ECO:0000313" key="3">
    <source>
        <dbReference type="Proteomes" id="UP000092460"/>
    </source>
</evidence>
<feature type="compositionally biased region" description="Polar residues" evidence="1">
    <location>
        <begin position="223"/>
        <end position="246"/>
    </location>
</feature>
<dbReference type="VEuPathDB" id="VectorBase:GPPI004713"/>
<proteinExistence type="predicted"/>
<dbReference type="EMBL" id="JXJN01001769">
    <property type="status" value="NOT_ANNOTATED_CDS"/>
    <property type="molecule type" value="Genomic_DNA"/>
</dbReference>
<accession>A0A1B0AQA3</accession>
<feature type="compositionally biased region" description="Basic and acidic residues" evidence="1">
    <location>
        <begin position="452"/>
        <end position="462"/>
    </location>
</feature>
<dbReference type="EnsemblMetazoa" id="GPPI004713-RA">
    <property type="protein sequence ID" value="GPPI004713-PA"/>
    <property type="gene ID" value="GPPI004713"/>
</dbReference>
<dbReference type="Proteomes" id="UP000092460">
    <property type="component" value="Unassembled WGS sequence"/>
</dbReference>
<feature type="compositionally biased region" description="Polar residues" evidence="1">
    <location>
        <begin position="624"/>
        <end position="637"/>
    </location>
</feature>
<feature type="region of interest" description="Disordered" evidence="1">
    <location>
        <begin position="446"/>
        <end position="481"/>
    </location>
</feature>